<keyword evidence="1" id="KW-0436">Ligase</keyword>
<dbReference type="InterPro" id="IPR014729">
    <property type="entry name" value="Rossmann-like_a/b/a_fold"/>
</dbReference>
<dbReference type="InterPro" id="IPR009080">
    <property type="entry name" value="tRNAsynth_Ia_anticodon-bd"/>
</dbReference>
<evidence type="ECO:0000313" key="2">
    <source>
        <dbReference type="Proteomes" id="UP000053766"/>
    </source>
</evidence>
<dbReference type="GO" id="GO:0005524">
    <property type="term" value="F:ATP binding"/>
    <property type="evidence" value="ECO:0007669"/>
    <property type="project" value="InterPro"/>
</dbReference>
<proteinExistence type="predicted"/>
<gene>
    <name evidence="1" type="ORF">DICVIV_13363</name>
</gene>
<name>A0A0D8XAB4_DICVI</name>
<dbReference type="AlphaFoldDB" id="A0A0D8XAB4"/>
<reference evidence="2" key="2">
    <citation type="journal article" date="2016" name="Sci. Rep.">
        <title>Dictyocaulus viviparus genome, variome and transcriptome elucidate lungworm biology and support future intervention.</title>
        <authorList>
            <person name="McNulty S.N."/>
            <person name="Strube C."/>
            <person name="Rosa B.A."/>
            <person name="Martin J.C."/>
            <person name="Tyagi R."/>
            <person name="Choi Y.J."/>
            <person name="Wang Q."/>
            <person name="Hallsworth Pepin K."/>
            <person name="Zhang X."/>
            <person name="Ozersky P."/>
            <person name="Wilson R.K."/>
            <person name="Sternberg P.W."/>
            <person name="Gasser R.B."/>
            <person name="Mitreva M."/>
        </authorList>
    </citation>
    <scope>NUCLEOTIDE SEQUENCE [LARGE SCALE GENOMIC DNA]</scope>
    <source>
        <strain evidence="2">HannoverDv2000</strain>
    </source>
</reference>
<dbReference type="InterPro" id="IPR001278">
    <property type="entry name" value="Arg-tRNA-ligase"/>
</dbReference>
<dbReference type="EMBL" id="KN717053">
    <property type="protein sequence ID" value="KJH40677.1"/>
    <property type="molecule type" value="Genomic_DNA"/>
</dbReference>
<evidence type="ECO:0000313" key="1">
    <source>
        <dbReference type="EMBL" id="KJH40677.1"/>
    </source>
</evidence>
<dbReference type="GO" id="GO:0004814">
    <property type="term" value="F:arginine-tRNA ligase activity"/>
    <property type="evidence" value="ECO:0007669"/>
    <property type="project" value="InterPro"/>
</dbReference>
<dbReference type="Proteomes" id="UP000053766">
    <property type="component" value="Unassembled WGS sequence"/>
</dbReference>
<accession>A0A0D8XAB4</accession>
<protein>
    <submittedName>
        <fullName evidence="1">Arginine--tRNA ligase domain protein</fullName>
    </submittedName>
</protein>
<dbReference type="SUPFAM" id="SSF47323">
    <property type="entry name" value="Anticodon-binding domain of a subclass of class I aminoacyl-tRNA synthetases"/>
    <property type="match status" value="1"/>
</dbReference>
<dbReference type="PANTHER" id="PTHR11956:SF5">
    <property type="entry name" value="ARGININE--TRNA LIGASE, CYTOPLASMIC"/>
    <property type="match status" value="1"/>
</dbReference>
<dbReference type="SUPFAM" id="SSF52374">
    <property type="entry name" value="Nucleotidylyl transferase"/>
    <property type="match status" value="1"/>
</dbReference>
<dbReference type="Gene3D" id="3.40.50.620">
    <property type="entry name" value="HUPs"/>
    <property type="match status" value="1"/>
</dbReference>
<sequence length="215" mass="24952">MNTTLGGDKKDRVLLKSNGATTYFITDIANHYNKLSRGAQKMIKVWSADQAGQIRRLRFALSHFCDPDKQLSIVLYQMVRLFRSREEVKFSKRKGQTLTIPNLLELFDVDAVRWLILSQSISASIVINIDKEKKQNSKNTVSYIQYYSRACRIIKNVERSTKIHECKNFNLLTGRCERRMIVQMLSLEKLWHKINYSGIHLICAFLNSMAPLFNS</sequence>
<organism evidence="1 2">
    <name type="scientific">Dictyocaulus viviparus</name>
    <name type="common">Bovine lungworm</name>
    <dbReference type="NCBI Taxonomy" id="29172"/>
    <lineage>
        <taxon>Eukaryota</taxon>
        <taxon>Metazoa</taxon>
        <taxon>Ecdysozoa</taxon>
        <taxon>Nematoda</taxon>
        <taxon>Chromadorea</taxon>
        <taxon>Rhabditida</taxon>
        <taxon>Rhabditina</taxon>
        <taxon>Rhabditomorpha</taxon>
        <taxon>Strongyloidea</taxon>
        <taxon>Metastrongylidae</taxon>
        <taxon>Dictyocaulus</taxon>
    </lineage>
</organism>
<dbReference type="STRING" id="29172.A0A0D8XAB4"/>
<dbReference type="GO" id="GO:0006420">
    <property type="term" value="P:arginyl-tRNA aminoacylation"/>
    <property type="evidence" value="ECO:0007669"/>
    <property type="project" value="InterPro"/>
</dbReference>
<dbReference type="OrthoDB" id="6537742at2759"/>
<keyword evidence="2" id="KW-1185">Reference proteome</keyword>
<reference evidence="1 2" key="1">
    <citation type="submission" date="2013-11" db="EMBL/GenBank/DDBJ databases">
        <title>Draft genome of the bovine lungworm Dictyocaulus viviparus.</title>
        <authorList>
            <person name="Mitreva M."/>
        </authorList>
    </citation>
    <scope>NUCLEOTIDE SEQUENCE [LARGE SCALE GENOMIC DNA]</scope>
    <source>
        <strain evidence="1 2">HannoverDv2000</strain>
    </source>
</reference>
<dbReference type="PANTHER" id="PTHR11956">
    <property type="entry name" value="ARGINYL-TRNA SYNTHETASE"/>
    <property type="match status" value="1"/>
</dbReference>